<evidence type="ECO:0000259" key="15">
    <source>
        <dbReference type="PROSITE" id="PS50862"/>
    </source>
</evidence>
<gene>
    <name evidence="14" type="primary">thrS</name>
    <name evidence="17" type="ORF">A2527_09075</name>
</gene>
<dbReference type="Pfam" id="PF00587">
    <property type="entry name" value="tRNA-synt_2b"/>
    <property type="match status" value="1"/>
</dbReference>
<dbReference type="InterPro" id="IPR045864">
    <property type="entry name" value="aa-tRNA-synth_II/BPL/LPL"/>
</dbReference>
<dbReference type="Proteomes" id="UP000178449">
    <property type="component" value="Unassembled WGS sequence"/>
</dbReference>
<dbReference type="SUPFAM" id="SSF55186">
    <property type="entry name" value="ThrRS/AlaRS common domain"/>
    <property type="match status" value="1"/>
</dbReference>
<dbReference type="SUPFAM" id="SSF81271">
    <property type="entry name" value="TGS-like"/>
    <property type="match status" value="1"/>
</dbReference>
<dbReference type="SUPFAM" id="SSF52954">
    <property type="entry name" value="Class II aaRS ABD-related"/>
    <property type="match status" value="1"/>
</dbReference>
<dbReference type="GO" id="GO:0005737">
    <property type="term" value="C:cytoplasm"/>
    <property type="evidence" value="ECO:0007669"/>
    <property type="project" value="UniProtKB-SubCell"/>
</dbReference>
<dbReference type="EC" id="6.1.1.3" evidence="14"/>
<dbReference type="SMART" id="SM00863">
    <property type="entry name" value="tRNA_SAD"/>
    <property type="match status" value="1"/>
</dbReference>
<dbReference type="InterPro" id="IPR002320">
    <property type="entry name" value="Thr-tRNA-ligase_IIa"/>
</dbReference>
<keyword evidence="8 14" id="KW-0862">Zinc</keyword>
<evidence type="ECO:0000256" key="6">
    <source>
        <dbReference type="ARBA" id="ARBA00022723"/>
    </source>
</evidence>
<keyword evidence="10 14" id="KW-0694">RNA-binding</keyword>
<comment type="similarity">
    <text evidence="2 14">Belongs to the class-II aminoacyl-tRNA synthetase family.</text>
</comment>
<evidence type="ECO:0000256" key="9">
    <source>
        <dbReference type="ARBA" id="ARBA00022840"/>
    </source>
</evidence>
<dbReference type="InterPro" id="IPR018163">
    <property type="entry name" value="Thr/Ala-tRNA-synth_IIc_edit"/>
</dbReference>
<dbReference type="CDD" id="cd00860">
    <property type="entry name" value="ThrRS_anticodon"/>
    <property type="match status" value="1"/>
</dbReference>
<evidence type="ECO:0000256" key="3">
    <source>
        <dbReference type="ARBA" id="ARBA00022490"/>
    </source>
</evidence>
<keyword evidence="7 14" id="KW-0547">Nucleotide-binding</keyword>
<accession>A0A1F6G7R3</accession>
<dbReference type="Gene3D" id="3.10.20.30">
    <property type="match status" value="1"/>
</dbReference>
<keyword evidence="4 14" id="KW-0820">tRNA-binding</keyword>
<dbReference type="Gene3D" id="3.30.980.10">
    <property type="entry name" value="Threonyl-trna Synthetase, Chain A, domain 2"/>
    <property type="match status" value="1"/>
</dbReference>
<organism evidence="17 18">
    <name type="scientific">Candidatus Lambdaproteobacteria bacterium RIFOXYD2_FULL_50_16</name>
    <dbReference type="NCBI Taxonomy" id="1817772"/>
    <lineage>
        <taxon>Bacteria</taxon>
        <taxon>Pseudomonadati</taxon>
        <taxon>Pseudomonadota</taxon>
        <taxon>Candidatus Lambdaproteobacteria</taxon>
    </lineage>
</organism>
<feature type="binding site" evidence="14">
    <location>
        <position position="379"/>
    </location>
    <ligand>
        <name>Zn(2+)</name>
        <dbReference type="ChEBI" id="CHEBI:29105"/>
        <note>catalytic</note>
    </ligand>
</feature>
<dbReference type="PRINTS" id="PR01047">
    <property type="entry name" value="TRNASYNTHTHR"/>
</dbReference>
<evidence type="ECO:0000256" key="1">
    <source>
        <dbReference type="ARBA" id="ARBA00004496"/>
    </source>
</evidence>
<dbReference type="NCBIfam" id="TIGR00418">
    <property type="entry name" value="thrS"/>
    <property type="match status" value="1"/>
</dbReference>
<feature type="binding site" evidence="14">
    <location>
        <position position="504"/>
    </location>
    <ligand>
        <name>Zn(2+)</name>
        <dbReference type="ChEBI" id="CHEBI:29105"/>
        <note>catalytic</note>
    </ligand>
</feature>
<evidence type="ECO:0000256" key="8">
    <source>
        <dbReference type="ARBA" id="ARBA00022833"/>
    </source>
</evidence>
<dbReference type="EMBL" id="MFNE01000043">
    <property type="protein sequence ID" value="OGG94140.1"/>
    <property type="molecule type" value="Genomic_DNA"/>
</dbReference>
<sequence>MKIYLADQTVEELEAGATGVELAKKVKNRVQGPAIGLRLNGELKDLKTPLKEGDQAMPIGFEDEGGKELFWHSSAHLLAQAVLRLFPEAKPTIGPAIEHGFYYDFADLSLCEEDLARIEEEAIKIVGERPEPTRIEYQAKADALKVFGENPYKVEMIENLEEGLSAYSQGDFTDLCRGPHLPHMGLIQGFKILKTSGAYWRADATRGQLTRIYGISYPDKKQLKAYLNFLEEAEKRDHRKLGKKLGLFSFHVEGAGMPFFHPKGMIVWDELMSYWEECHKKAGYHKIKTPVMLSQELWERSGHWDYYRENMYTSVIEEKHFAIKPMNCPGAMLFYNEGQYSYKQLPLRIGEIGNVHRHEMSGALSGLFRVRSFHQDDAHIYMKPEDIESEILAVLELARQMYATFGLDYHLELSTRPEKSIGTDQDWDRATKGLVGALERGGHPYKLNEGDGAFYGPKIDIHIKDAIGRTWQCGTIQLDMFLPERFDLSYINPAGEKQRPVMIHRVIYGSIERFFGILVEHYTGKFPLWLSPEQVRVIAISDEHKAYAQALVDQFKKAGIRASGDLESESVNKKVRQAQLDQVNYILVVGDQEVAAKTATVRAGNNVLGAFPLEQIINSLQTEIQDRSERRDRV</sequence>
<proteinExistence type="inferred from homology"/>
<dbReference type="CDD" id="cd01667">
    <property type="entry name" value="TGS_ThrRS"/>
    <property type="match status" value="1"/>
</dbReference>
<protein>
    <recommendedName>
        <fullName evidence="14">Threonine--tRNA ligase</fullName>
        <ecNumber evidence="14">6.1.1.3</ecNumber>
    </recommendedName>
    <alternativeName>
        <fullName evidence="14">Threonyl-tRNA synthetase</fullName>
        <shortName evidence="14">ThrRS</shortName>
    </alternativeName>
</protein>
<keyword evidence="12 14" id="KW-0030">Aminoacyl-tRNA synthetase</keyword>
<dbReference type="FunFam" id="3.40.50.800:FF:000001">
    <property type="entry name" value="Threonine--tRNA ligase"/>
    <property type="match status" value="1"/>
</dbReference>
<dbReference type="Pfam" id="PF03129">
    <property type="entry name" value="HGTP_anticodon"/>
    <property type="match status" value="1"/>
</dbReference>
<dbReference type="InterPro" id="IPR036621">
    <property type="entry name" value="Anticodon-bd_dom_sf"/>
</dbReference>
<dbReference type="HAMAP" id="MF_00184">
    <property type="entry name" value="Thr_tRNA_synth"/>
    <property type="match status" value="1"/>
</dbReference>
<evidence type="ECO:0000256" key="4">
    <source>
        <dbReference type="ARBA" id="ARBA00022555"/>
    </source>
</evidence>
<dbReference type="STRING" id="1817772.A2527_09075"/>
<dbReference type="SUPFAM" id="SSF55681">
    <property type="entry name" value="Class II aaRS and biotin synthetases"/>
    <property type="match status" value="1"/>
</dbReference>
<feature type="domain" description="Aminoacyl-transfer RNA synthetases class-II family profile" evidence="15">
    <location>
        <begin position="261"/>
        <end position="527"/>
    </location>
</feature>
<comment type="cofactor">
    <cofactor evidence="14">
        <name>Zn(2+)</name>
        <dbReference type="ChEBI" id="CHEBI:29105"/>
    </cofactor>
    <text evidence="14">Binds 1 zinc ion per subunit.</text>
</comment>
<dbReference type="FunFam" id="3.30.930.10:FF:000019">
    <property type="entry name" value="Threonine--tRNA ligase"/>
    <property type="match status" value="1"/>
</dbReference>
<keyword evidence="5 14" id="KW-0436">Ligase</keyword>
<dbReference type="PANTHER" id="PTHR11451:SF44">
    <property type="entry name" value="THREONINE--TRNA LIGASE, CHLOROPLASTIC_MITOCHONDRIAL 2"/>
    <property type="match status" value="1"/>
</dbReference>
<dbReference type="InterPro" id="IPR012947">
    <property type="entry name" value="tRNA_SAD"/>
</dbReference>
<evidence type="ECO:0000256" key="2">
    <source>
        <dbReference type="ARBA" id="ARBA00008226"/>
    </source>
</evidence>
<evidence type="ECO:0000256" key="5">
    <source>
        <dbReference type="ARBA" id="ARBA00022598"/>
    </source>
</evidence>
<dbReference type="AlphaFoldDB" id="A0A1F6G7R3"/>
<dbReference type="GO" id="GO:0006435">
    <property type="term" value="P:threonyl-tRNA aminoacylation"/>
    <property type="evidence" value="ECO:0007669"/>
    <property type="project" value="UniProtKB-UniRule"/>
</dbReference>
<name>A0A1F6G7R3_9PROT</name>
<comment type="subcellular location">
    <subcellularLocation>
        <location evidence="1 14">Cytoplasm</location>
    </subcellularLocation>
</comment>
<dbReference type="InterPro" id="IPR004154">
    <property type="entry name" value="Anticodon-bd"/>
</dbReference>
<dbReference type="PROSITE" id="PS51880">
    <property type="entry name" value="TGS"/>
    <property type="match status" value="1"/>
</dbReference>
<comment type="caution">
    <text evidence="14">Lacks conserved residue(s) required for the propagation of feature annotation.</text>
</comment>
<dbReference type="InterPro" id="IPR012676">
    <property type="entry name" value="TGS-like"/>
</dbReference>
<keyword evidence="3 14" id="KW-0963">Cytoplasm</keyword>
<dbReference type="GO" id="GO:0046872">
    <property type="term" value="F:metal ion binding"/>
    <property type="evidence" value="ECO:0007669"/>
    <property type="project" value="UniProtKB-KW"/>
</dbReference>
<evidence type="ECO:0000256" key="13">
    <source>
        <dbReference type="ARBA" id="ARBA00049515"/>
    </source>
</evidence>
<keyword evidence="11 14" id="KW-0648">Protein biosynthesis</keyword>
<dbReference type="CDD" id="cd00771">
    <property type="entry name" value="ThrRS_core"/>
    <property type="match status" value="1"/>
</dbReference>
<dbReference type="InterPro" id="IPR006195">
    <property type="entry name" value="aa-tRNA-synth_II"/>
</dbReference>
<dbReference type="PANTHER" id="PTHR11451">
    <property type="entry name" value="THREONINE-TRNA LIGASE"/>
    <property type="match status" value="1"/>
</dbReference>
<dbReference type="InterPro" id="IPR033728">
    <property type="entry name" value="ThrRS_core"/>
</dbReference>
<evidence type="ECO:0000256" key="7">
    <source>
        <dbReference type="ARBA" id="ARBA00022741"/>
    </source>
</evidence>
<comment type="catalytic activity">
    <reaction evidence="13 14">
        <text>tRNA(Thr) + L-threonine + ATP = L-threonyl-tRNA(Thr) + AMP + diphosphate + H(+)</text>
        <dbReference type="Rhea" id="RHEA:24624"/>
        <dbReference type="Rhea" id="RHEA-COMP:9670"/>
        <dbReference type="Rhea" id="RHEA-COMP:9704"/>
        <dbReference type="ChEBI" id="CHEBI:15378"/>
        <dbReference type="ChEBI" id="CHEBI:30616"/>
        <dbReference type="ChEBI" id="CHEBI:33019"/>
        <dbReference type="ChEBI" id="CHEBI:57926"/>
        <dbReference type="ChEBI" id="CHEBI:78442"/>
        <dbReference type="ChEBI" id="CHEBI:78534"/>
        <dbReference type="ChEBI" id="CHEBI:456215"/>
        <dbReference type="EC" id="6.1.1.3"/>
    </reaction>
</comment>
<evidence type="ECO:0000256" key="10">
    <source>
        <dbReference type="ARBA" id="ARBA00022884"/>
    </source>
</evidence>
<dbReference type="GO" id="GO:0000049">
    <property type="term" value="F:tRNA binding"/>
    <property type="evidence" value="ECO:0007669"/>
    <property type="project" value="UniProtKB-KW"/>
</dbReference>
<reference evidence="17 18" key="1">
    <citation type="journal article" date="2016" name="Nat. Commun.">
        <title>Thousands of microbial genomes shed light on interconnected biogeochemical processes in an aquifer system.</title>
        <authorList>
            <person name="Anantharaman K."/>
            <person name="Brown C.T."/>
            <person name="Hug L.A."/>
            <person name="Sharon I."/>
            <person name="Castelle C.J."/>
            <person name="Probst A.J."/>
            <person name="Thomas B.C."/>
            <person name="Singh A."/>
            <person name="Wilkins M.J."/>
            <person name="Karaoz U."/>
            <person name="Brodie E.L."/>
            <person name="Williams K.H."/>
            <person name="Hubbard S.S."/>
            <person name="Banfield J.F."/>
        </authorList>
    </citation>
    <scope>NUCLEOTIDE SEQUENCE [LARGE SCALE GENOMIC DNA]</scope>
</reference>
<evidence type="ECO:0000313" key="18">
    <source>
        <dbReference type="Proteomes" id="UP000178449"/>
    </source>
</evidence>
<dbReference type="Gene3D" id="3.30.930.10">
    <property type="entry name" value="Bira Bifunctional Protein, Domain 2"/>
    <property type="match status" value="1"/>
</dbReference>
<dbReference type="InterPro" id="IPR002314">
    <property type="entry name" value="aa-tRNA-synt_IIb"/>
</dbReference>
<dbReference type="InterPro" id="IPR012675">
    <property type="entry name" value="Beta-grasp_dom_sf"/>
</dbReference>
<dbReference type="GO" id="GO:0004829">
    <property type="term" value="F:threonine-tRNA ligase activity"/>
    <property type="evidence" value="ECO:0007669"/>
    <property type="project" value="UniProtKB-UniRule"/>
</dbReference>
<feature type="domain" description="TGS" evidence="16">
    <location>
        <begin position="1"/>
        <end position="60"/>
    </location>
</feature>
<dbReference type="Gene3D" id="3.40.50.800">
    <property type="entry name" value="Anticodon-binding domain"/>
    <property type="match status" value="1"/>
</dbReference>
<evidence type="ECO:0000256" key="12">
    <source>
        <dbReference type="ARBA" id="ARBA00023146"/>
    </source>
</evidence>
<dbReference type="Gene3D" id="3.30.54.20">
    <property type="match status" value="1"/>
</dbReference>
<dbReference type="GO" id="GO:0005524">
    <property type="term" value="F:ATP binding"/>
    <property type="evidence" value="ECO:0007669"/>
    <property type="project" value="UniProtKB-UniRule"/>
</dbReference>
<dbReference type="PROSITE" id="PS50862">
    <property type="entry name" value="AA_TRNA_LIGASE_II"/>
    <property type="match status" value="1"/>
</dbReference>
<comment type="subunit">
    <text evidence="14">Homodimer.</text>
</comment>
<dbReference type="InterPro" id="IPR047246">
    <property type="entry name" value="ThrRS_anticodon"/>
</dbReference>
<comment type="caution">
    <text evidence="17">The sequence shown here is derived from an EMBL/GenBank/DDBJ whole genome shotgun (WGS) entry which is preliminary data.</text>
</comment>
<evidence type="ECO:0000259" key="16">
    <source>
        <dbReference type="PROSITE" id="PS51880"/>
    </source>
</evidence>
<evidence type="ECO:0000256" key="14">
    <source>
        <dbReference type="HAMAP-Rule" id="MF_00184"/>
    </source>
</evidence>
<keyword evidence="6 14" id="KW-0479">Metal-binding</keyword>
<feature type="binding site" evidence="14">
    <location>
        <position position="328"/>
    </location>
    <ligand>
        <name>Zn(2+)</name>
        <dbReference type="ChEBI" id="CHEBI:29105"/>
        <note>catalytic</note>
    </ligand>
</feature>
<dbReference type="InterPro" id="IPR004095">
    <property type="entry name" value="TGS"/>
</dbReference>
<evidence type="ECO:0000256" key="11">
    <source>
        <dbReference type="ARBA" id="ARBA00022917"/>
    </source>
</evidence>
<dbReference type="FunFam" id="3.30.980.10:FF:000005">
    <property type="entry name" value="Threonyl-tRNA synthetase, mitochondrial"/>
    <property type="match status" value="1"/>
</dbReference>
<keyword evidence="9 14" id="KW-0067">ATP-binding</keyword>
<evidence type="ECO:0000313" key="17">
    <source>
        <dbReference type="EMBL" id="OGG94140.1"/>
    </source>
</evidence>
<dbReference type="Pfam" id="PF02824">
    <property type="entry name" value="TGS"/>
    <property type="match status" value="1"/>
</dbReference>
<dbReference type="Pfam" id="PF07973">
    <property type="entry name" value="tRNA_SAD"/>
    <property type="match status" value="1"/>
</dbReference>